<feature type="coiled-coil region" evidence="1">
    <location>
        <begin position="773"/>
        <end position="807"/>
    </location>
</feature>
<dbReference type="PROSITE" id="PS51192">
    <property type="entry name" value="HELICASE_ATP_BIND_1"/>
    <property type="match status" value="1"/>
</dbReference>
<gene>
    <name evidence="3" type="ORF">JGI23_01447</name>
</gene>
<sequence>MSRIFLQNMLEGIKFENLPSNWTSFDLEKFSRNKKLWDFQQEAIENAIKVLWKYFEDFVDYQDGEKLETNKKRKEKFFEWYKSNGLYEDLYITLDKKGRKKEHNLLRDYYPQENSKIPYKHFINRMSFWMATGSGKSLVIIKLIHILAELIERKEIPPYDILFLTHRDDLIDQLKKHVDEFNSSNEPKIILKELKEYPEVKKEPSLSGITVFYYRSDNLSDEQKEKIIDFKNYDNNGKWYIFLDEAHKGDKEESKRQHIYSILSRNGFLFNFSATFTDPRDIITCAFEFNLSSFIKSGYGKHIHVLKQEIRAFRDDEDYTSEEKQKIVLKSLILLTYVKKFYKKITKNKSDLYHNPLLLVLVNSVNIEDADLKLFFDELVKIGKKKIGGNVYKEARDELWKELKEEPEFIFEDGEKIKIEEKIFKSIKINDILNYVYNSQTSGEIEVIRNRSNNKELAFKLKTSDKPFALIKIGDISGWLKEKLVGYEVQERFEEESFFENLNKEDSTINILMGSRGFYEGWDSNRPNVINFINIGMGEDARKFILQSVGRGVRIEPVKGKRKRLIHLYNAKEIAKNLFNNIKDKVLPLETLFIFGTNKNALNIVIGELEQEKKKEGEIQISLIKNPAIEKNKKYKLLIPVYKIANYPLFKNRKQVKFEICKEDFEMLKKFIEFIEDDRILLMRYNTEPEKIKILKESLRTKNIFKFSEKSFKNVDLLIQRFFDHLSFASEEFEKFKELEDEIKHFKNIKVYFKDVNELQRKIETVSQSDKQERELKEKYKKGKITLDEYTEEIKRITLMIREGEVEYQGKRLRIKHIATHYYLPLILSEDEKIDYIKHIIKTKSEVEFINDLDDYLSENDNKFKMFDWWMFSKLDESLDEIYIPYYNPNLNKISRFYPDFIFWLKKGRNYFIVFVDPKGTEHVDYQRKIDGYNTIFRKNKKTKNSLQVTVHLFFRTKDINKIPKEYQKFWFDQIEMMLSKLLNHPQ</sequence>
<dbReference type="EMBL" id="CZVW01000016">
    <property type="protein sequence ID" value="CUT03325.1"/>
    <property type="molecule type" value="Genomic_DNA"/>
</dbReference>
<evidence type="ECO:0000313" key="3">
    <source>
        <dbReference type="EMBL" id="CUT03325.1"/>
    </source>
</evidence>
<reference evidence="4" key="1">
    <citation type="submission" date="2015-11" db="EMBL/GenBank/DDBJ databases">
        <authorList>
            <person name="Varghese N."/>
        </authorList>
    </citation>
    <scope>NUCLEOTIDE SEQUENCE [LARGE SCALE GENOMIC DNA]</scope>
    <source>
        <strain evidence="4">JGI-23</strain>
    </source>
</reference>
<dbReference type="GO" id="GO:0016787">
    <property type="term" value="F:hydrolase activity"/>
    <property type="evidence" value="ECO:0007669"/>
    <property type="project" value="InterPro"/>
</dbReference>
<dbReference type="GO" id="GO:0003677">
    <property type="term" value="F:DNA binding"/>
    <property type="evidence" value="ECO:0007669"/>
    <property type="project" value="InterPro"/>
</dbReference>
<dbReference type="Proteomes" id="UP000199197">
    <property type="component" value="Unassembled WGS sequence"/>
</dbReference>
<organism evidence="3 4">
    <name type="scientific">Candidatus Chryseopegocella kryptomonas</name>
    <dbReference type="NCBI Taxonomy" id="1633643"/>
    <lineage>
        <taxon>Bacteria</taxon>
        <taxon>Pseudomonadati</taxon>
        <taxon>Candidatus Kryptoniota</taxon>
        <taxon>Candidatus Chryseopegocella</taxon>
    </lineage>
</organism>
<protein>
    <submittedName>
        <fullName evidence="3">Type III restriction enzyme, res subunit</fullName>
    </submittedName>
</protein>
<keyword evidence="4" id="KW-1185">Reference proteome</keyword>
<dbReference type="Gene3D" id="3.40.50.300">
    <property type="entry name" value="P-loop containing nucleotide triphosphate hydrolases"/>
    <property type="match status" value="1"/>
</dbReference>
<dbReference type="InterPro" id="IPR006935">
    <property type="entry name" value="Helicase/UvrB_N"/>
</dbReference>
<dbReference type="GO" id="GO:0005524">
    <property type="term" value="F:ATP binding"/>
    <property type="evidence" value="ECO:0007669"/>
    <property type="project" value="InterPro"/>
</dbReference>
<name>A0A0P1NVX9_9BACT</name>
<dbReference type="RefSeq" id="WP_092350372.1">
    <property type="nucleotide sequence ID" value="NZ_CZVW01000016.1"/>
</dbReference>
<evidence type="ECO:0000259" key="2">
    <source>
        <dbReference type="PROSITE" id="PS51192"/>
    </source>
</evidence>
<feature type="domain" description="Helicase ATP-binding" evidence="2">
    <location>
        <begin position="117"/>
        <end position="294"/>
    </location>
</feature>
<evidence type="ECO:0000313" key="4">
    <source>
        <dbReference type="Proteomes" id="UP000199197"/>
    </source>
</evidence>
<dbReference type="InterPro" id="IPR014001">
    <property type="entry name" value="Helicase_ATP-bd"/>
</dbReference>
<dbReference type="InterPro" id="IPR027417">
    <property type="entry name" value="P-loop_NTPase"/>
</dbReference>
<dbReference type="OrthoDB" id="9804145at2"/>
<dbReference type="Pfam" id="PF04851">
    <property type="entry name" value="ResIII"/>
    <property type="match status" value="1"/>
</dbReference>
<dbReference type="SUPFAM" id="SSF52540">
    <property type="entry name" value="P-loop containing nucleoside triphosphate hydrolases"/>
    <property type="match status" value="1"/>
</dbReference>
<evidence type="ECO:0000256" key="1">
    <source>
        <dbReference type="SAM" id="Coils"/>
    </source>
</evidence>
<accession>A0A0P1NVX9</accession>
<proteinExistence type="predicted"/>
<dbReference type="AlphaFoldDB" id="A0A0P1NVX9"/>
<keyword evidence="1" id="KW-0175">Coiled coil</keyword>